<proteinExistence type="predicted"/>
<feature type="domain" description="Reverse transcriptase" evidence="2">
    <location>
        <begin position="518"/>
        <end position="674"/>
    </location>
</feature>
<feature type="compositionally biased region" description="Low complexity" evidence="1">
    <location>
        <begin position="178"/>
        <end position="193"/>
    </location>
</feature>
<evidence type="ECO:0000259" key="3">
    <source>
        <dbReference type="Pfam" id="PF17919"/>
    </source>
</evidence>
<dbReference type="Gene3D" id="3.10.10.10">
    <property type="entry name" value="HIV Type 1 Reverse Transcriptase, subunit A, domain 1"/>
    <property type="match status" value="1"/>
</dbReference>
<evidence type="ECO:0008006" key="6">
    <source>
        <dbReference type="Google" id="ProtNLM"/>
    </source>
</evidence>
<dbReference type="Gene3D" id="3.30.70.270">
    <property type="match status" value="2"/>
</dbReference>
<reference evidence="4 5" key="1">
    <citation type="journal article" date="2007" name="Science">
        <title>The Chlamydomonas genome reveals the evolution of key animal and plant functions.</title>
        <authorList>
            <person name="Merchant S.S."/>
            <person name="Prochnik S.E."/>
            <person name="Vallon O."/>
            <person name="Harris E.H."/>
            <person name="Karpowicz S.J."/>
            <person name="Witman G.B."/>
            <person name="Terry A."/>
            <person name="Salamov A."/>
            <person name="Fritz-Laylin L.K."/>
            <person name="Marechal-Drouard L."/>
            <person name="Marshall W.F."/>
            <person name="Qu L.H."/>
            <person name="Nelson D.R."/>
            <person name="Sanderfoot A.A."/>
            <person name="Spalding M.H."/>
            <person name="Kapitonov V.V."/>
            <person name="Ren Q."/>
            <person name="Ferris P."/>
            <person name="Lindquist E."/>
            <person name="Shapiro H."/>
            <person name="Lucas S.M."/>
            <person name="Grimwood J."/>
            <person name="Schmutz J."/>
            <person name="Cardol P."/>
            <person name="Cerutti H."/>
            <person name="Chanfreau G."/>
            <person name="Chen C.L."/>
            <person name="Cognat V."/>
            <person name="Croft M.T."/>
            <person name="Dent R."/>
            <person name="Dutcher S."/>
            <person name="Fernandez E."/>
            <person name="Fukuzawa H."/>
            <person name="Gonzalez-Ballester D."/>
            <person name="Gonzalez-Halphen D."/>
            <person name="Hallmann A."/>
            <person name="Hanikenne M."/>
            <person name="Hippler M."/>
            <person name="Inwood W."/>
            <person name="Jabbari K."/>
            <person name="Kalanon M."/>
            <person name="Kuras R."/>
            <person name="Lefebvre P.A."/>
            <person name="Lemaire S.D."/>
            <person name="Lobanov A.V."/>
            <person name="Lohr M."/>
            <person name="Manuell A."/>
            <person name="Meier I."/>
            <person name="Mets L."/>
            <person name="Mittag M."/>
            <person name="Mittelmeier T."/>
            <person name="Moroney J.V."/>
            <person name="Moseley J."/>
            <person name="Napoli C."/>
            <person name="Nedelcu A.M."/>
            <person name="Niyogi K."/>
            <person name="Novoselov S.V."/>
            <person name="Paulsen I.T."/>
            <person name="Pazour G."/>
            <person name="Purton S."/>
            <person name="Ral J.P."/>
            <person name="Riano-Pachon D.M."/>
            <person name="Riekhof W."/>
            <person name="Rymarquis L."/>
            <person name="Schroda M."/>
            <person name="Stern D."/>
            <person name="Umen J."/>
            <person name="Willows R."/>
            <person name="Wilson N."/>
            <person name="Zimmer S.L."/>
            <person name="Allmer J."/>
            <person name="Balk J."/>
            <person name="Bisova K."/>
            <person name="Chen C.J."/>
            <person name="Elias M."/>
            <person name="Gendler K."/>
            <person name="Hauser C."/>
            <person name="Lamb M.R."/>
            <person name="Ledford H."/>
            <person name="Long J.C."/>
            <person name="Minagawa J."/>
            <person name="Page M.D."/>
            <person name="Pan J."/>
            <person name="Pootakham W."/>
            <person name="Roje S."/>
            <person name="Rose A."/>
            <person name="Stahlberg E."/>
            <person name="Terauchi A.M."/>
            <person name="Yang P."/>
            <person name="Ball S."/>
            <person name="Bowler C."/>
            <person name="Dieckmann C.L."/>
            <person name="Gladyshev V.N."/>
            <person name="Green P."/>
            <person name="Jorgensen R."/>
            <person name="Mayfield S."/>
            <person name="Mueller-Roeber B."/>
            <person name="Rajamani S."/>
            <person name="Sayre R.T."/>
            <person name="Brokstein P."/>
            <person name="Dubchak I."/>
            <person name="Goodstein D."/>
            <person name="Hornick L."/>
            <person name="Huang Y.W."/>
            <person name="Jhaveri J."/>
            <person name="Luo Y."/>
            <person name="Martinez D."/>
            <person name="Ngau W.C."/>
            <person name="Otillar B."/>
            <person name="Poliakov A."/>
            <person name="Porter A."/>
            <person name="Szajkowski L."/>
            <person name="Werner G."/>
            <person name="Zhou K."/>
            <person name="Grigoriev I.V."/>
            <person name="Rokhsar D.S."/>
            <person name="Grossman A.R."/>
        </authorList>
    </citation>
    <scope>NUCLEOTIDE SEQUENCE [LARGE SCALE GENOMIC DNA]</scope>
    <source>
        <strain evidence="5">CC-503</strain>
    </source>
</reference>
<dbReference type="InterPro" id="IPR041577">
    <property type="entry name" value="RT_RNaseH_2"/>
</dbReference>
<dbReference type="EMBL" id="CM008971">
    <property type="protein sequence ID" value="PNW77124.1"/>
    <property type="molecule type" value="Genomic_DNA"/>
</dbReference>
<dbReference type="STRING" id="3055.A0A2K3D9B7"/>
<dbReference type="KEGG" id="cre:CHLRE_10g423050v5"/>
<organism evidence="4 5">
    <name type="scientific">Chlamydomonas reinhardtii</name>
    <name type="common">Chlamydomonas smithii</name>
    <dbReference type="NCBI Taxonomy" id="3055"/>
    <lineage>
        <taxon>Eukaryota</taxon>
        <taxon>Viridiplantae</taxon>
        <taxon>Chlorophyta</taxon>
        <taxon>core chlorophytes</taxon>
        <taxon>Chlorophyceae</taxon>
        <taxon>CS clade</taxon>
        <taxon>Chlamydomonadales</taxon>
        <taxon>Chlamydomonadaceae</taxon>
        <taxon>Chlamydomonas</taxon>
    </lineage>
</organism>
<dbReference type="CDD" id="cd01647">
    <property type="entry name" value="RT_LTR"/>
    <property type="match status" value="1"/>
</dbReference>
<evidence type="ECO:0000259" key="2">
    <source>
        <dbReference type="Pfam" id="PF00078"/>
    </source>
</evidence>
<dbReference type="InterPro" id="IPR051320">
    <property type="entry name" value="Viral_Replic_Matur_Polypro"/>
</dbReference>
<evidence type="ECO:0000313" key="4">
    <source>
        <dbReference type="EMBL" id="PNW77124.1"/>
    </source>
</evidence>
<evidence type="ECO:0000256" key="1">
    <source>
        <dbReference type="SAM" id="MobiDB-lite"/>
    </source>
</evidence>
<dbReference type="InParanoid" id="A0A2K3D9B7"/>
<evidence type="ECO:0000313" key="5">
    <source>
        <dbReference type="Proteomes" id="UP000006906"/>
    </source>
</evidence>
<gene>
    <name evidence="4" type="ORF">CHLRE_10g423050v5</name>
</gene>
<dbReference type="AlphaFoldDB" id="A0A2K3D9B7"/>
<dbReference type="PANTHER" id="PTHR33064">
    <property type="entry name" value="POL PROTEIN"/>
    <property type="match status" value="1"/>
</dbReference>
<dbReference type="SUPFAM" id="SSF56672">
    <property type="entry name" value="DNA/RNA polymerases"/>
    <property type="match status" value="1"/>
</dbReference>
<feature type="compositionally biased region" description="Polar residues" evidence="1">
    <location>
        <begin position="225"/>
        <end position="234"/>
    </location>
</feature>
<dbReference type="RefSeq" id="XP_042919909.1">
    <property type="nucleotide sequence ID" value="XM_043066510.1"/>
</dbReference>
<dbReference type="Pfam" id="PF00078">
    <property type="entry name" value="RVT_1"/>
    <property type="match status" value="1"/>
</dbReference>
<dbReference type="InterPro" id="IPR043502">
    <property type="entry name" value="DNA/RNA_pol_sf"/>
</dbReference>
<dbReference type="Proteomes" id="UP000006906">
    <property type="component" value="Chromosome 10"/>
</dbReference>
<dbReference type="InterPro" id="IPR043128">
    <property type="entry name" value="Rev_trsase/Diguanyl_cyclase"/>
</dbReference>
<dbReference type="Gramene" id="PNW77124">
    <property type="protein sequence ID" value="PNW77124"/>
    <property type="gene ID" value="CHLRE_10g423050v5"/>
</dbReference>
<keyword evidence="5" id="KW-1185">Reference proteome</keyword>
<dbReference type="Pfam" id="PF17919">
    <property type="entry name" value="RT_RNaseH_2"/>
    <property type="match status" value="1"/>
</dbReference>
<feature type="region of interest" description="Disordered" evidence="1">
    <location>
        <begin position="178"/>
        <end position="234"/>
    </location>
</feature>
<name>A0A2K3D9B7_CHLRE</name>
<accession>A0A2K3D9B7</accession>
<dbReference type="GeneID" id="66054958"/>
<feature type="compositionally biased region" description="Polar residues" evidence="1">
    <location>
        <begin position="205"/>
        <end position="217"/>
    </location>
</feature>
<dbReference type="InterPro" id="IPR000477">
    <property type="entry name" value="RT_dom"/>
</dbReference>
<protein>
    <recommendedName>
        <fullName evidence="6">Reverse transcriptase/retrotransposon-derived protein RNase H-like domain-containing protein</fullName>
    </recommendedName>
</protein>
<dbReference type="PaxDb" id="3055-EDP06531"/>
<sequence>MFYYSTRVLSIGGAFPLALRDPCADVNLISEDCALQHGFQFKPSKCNLTTGTQQSGSVKGQLVTEGVTVTLLAGTGNEVRLPLTKTLVVPSTKLFGFLAGNEQFHALADYITQYPIAQLHFYPNVVQQPQCVVTVPMARAADARAVCAIRDAAIAEDAASDCSGSVALCSHARCASANQPASSPASEPDSAAELGGDCSAKGSDAPSTSDKTTSQGGTADAADSVGSSAENQRSWGQWLAEKATAASQAGASALIRCMDTKHTVTQEKVRKPRHGKRKRAGVRYELRTSVSVGRTWSGLLTFLLFATTLLATVTGVGATRGRVGGQFGAEVSQHALNTGAYLLHAASAADPSFAYHSDIRDWQTRNHSAAGGPQGIAHALATVDAYGFDGKRIATAHERYAKDPEGGWIWGNSSALSPVQTEQLKQVVRARKDTAFAYSMNDLPGYKGNAGDFRIELDTDKPIIQPPRRYSPQEQKIIKEKTQELVDAGIVVEWTGPTVCAVNPVIAAKKDPDTGLWTGARMAQDYRPVNSHTKHDKYGLHRPEDIFQRTKGAKVFSHLDCRQGFLQVPLAEEDQLKTAFWCGNRLMMYKRMPYGLKNASAAFQRRVDYELTRAGLDHCAAGFIEDIVIWSKTPEEHAAHVAAVLACLAECGLRAHPDKSIFGAEVIEYLGHNLSEHGISPSLAKVEALQPPKNVSELRTQLGFINYYRCYIPNMSLIARDLTELLKTGAPWVWGPRQQAAHDAIKAVFTQEGLVLRPIDYSRQLILHTDFSNRGIAAVLGQLDDDGNEYMCACISRSLNKHEVNYSSYKGEMLASTTSSSPSCRAAPALAIFAEHHDFTPWSLRDLALVARLLAGRPRLHGFAMLLAGRSLLPGSQWRGAERLFR</sequence>
<dbReference type="OrthoDB" id="542221at2759"/>
<dbReference type="PANTHER" id="PTHR33064:SF37">
    <property type="entry name" value="RIBONUCLEASE H"/>
    <property type="match status" value="1"/>
</dbReference>
<feature type="domain" description="Reverse transcriptase/retrotransposon-derived protein RNase H-like" evidence="3">
    <location>
        <begin position="734"/>
        <end position="816"/>
    </location>
</feature>